<dbReference type="AlphaFoldDB" id="A0A378MDU2"/>
<dbReference type="EMBL" id="UGPG01000001">
    <property type="protein sequence ID" value="STY43984.1"/>
    <property type="molecule type" value="Genomic_DNA"/>
</dbReference>
<dbReference type="RefSeq" id="WP_256595357.1">
    <property type="nucleotide sequence ID" value="NZ_UGPG01000001.1"/>
</dbReference>
<organism evidence="3 4">
    <name type="scientific">Listeria grayi</name>
    <name type="common">Listeria murrayi</name>
    <dbReference type="NCBI Taxonomy" id="1641"/>
    <lineage>
        <taxon>Bacteria</taxon>
        <taxon>Bacillati</taxon>
        <taxon>Bacillota</taxon>
        <taxon>Bacilli</taxon>
        <taxon>Bacillales</taxon>
        <taxon>Listeriaceae</taxon>
        <taxon>Listeria</taxon>
    </lineage>
</organism>
<protein>
    <submittedName>
        <fullName evidence="3">L-glyceraldehyde 3-phosphate reductase</fullName>
        <ecNumber evidence="3">1.1.1.-</ecNumber>
    </submittedName>
</protein>
<dbReference type="EC" id="1.1.1.-" evidence="3"/>
<dbReference type="InterPro" id="IPR050791">
    <property type="entry name" value="Aldo-Keto_reductase"/>
</dbReference>
<feature type="domain" description="NADP-dependent oxidoreductase" evidence="2">
    <location>
        <begin position="3"/>
        <end position="242"/>
    </location>
</feature>
<evidence type="ECO:0000256" key="1">
    <source>
        <dbReference type="ARBA" id="ARBA00023002"/>
    </source>
</evidence>
<dbReference type="Pfam" id="PF00248">
    <property type="entry name" value="Aldo_ket_red"/>
    <property type="match status" value="1"/>
</dbReference>
<dbReference type="Proteomes" id="UP000254879">
    <property type="component" value="Unassembled WGS sequence"/>
</dbReference>
<accession>A0A378MDU2</accession>
<dbReference type="PANTHER" id="PTHR43625">
    <property type="entry name" value="AFLATOXIN B1 ALDEHYDE REDUCTASE"/>
    <property type="match status" value="1"/>
</dbReference>
<evidence type="ECO:0000259" key="2">
    <source>
        <dbReference type="Pfam" id="PF00248"/>
    </source>
</evidence>
<dbReference type="Gene3D" id="3.20.20.100">
    <property type="entry name" value="NADP-dependent oxidoreductase domain"/>
    <property type="match status" value="1"/>
</dbReference>
<proteinExistence type="predicted"/>
<sequence>MTLGKALHGIERSRYEVALKFGALMSPEGAIYGLDVHPDRIKNYLTHSLRRMKLDYVDVFMPSRIDLAIPVEETIGAISELVEGGYVKKIGLTQVDVETLNRAEKMHHISYLESNYSLFNREIEAELMPAARENQTEIIAFGVLAQGLLTGTFSSEANNYNTHISLFKSENIRGNLKLVEQLRIIADEKGVSVANLAIAWVMAKGAAILPIIGMTKRSRLQAVMDASELSLTSTDIKRIEAAIPQNQILGTAFPKMQFENGKIVAVD</sequence>
<dbReference type="PANTHER" id="PTHR43625:SF40">
    <property type="entry name" value="ALDO-KETO REDUCTASE YAKC [NADP(+)]"/>
    <property type="match status" value="1"/>
</dbReference>
<dbReference type="GO" id="GO:0016491">
    <property type="term" value="F:oxidoreductase activity"/>
    <property type="evidence" value="ECO:0007669"/>
    <property type="project" value="UniProtKB-KW"/>
</dbReference>
<dbReference type="InterPro" id="IPR036812">
    <property type="entry name" value="NAD(P)_OxRdtase_dom_sf"/>
</dbReference>
<name>A0A378MDU2_LISGR</name>
<evidence type="ECO:0000313" key="3">
    <source>
        <dbReference type="EMBL" id="STY43984.1"/>
    </source>
</evidence>
<reference evidence="3 4" key="1">
    <citation type="submission" date="2018-06" db="EMBL/GenBank/DDBJ databases">
        <authorList>
            <consortium name="Pathogen Informatics"/>
            <person name="Doyle S."/>
        </authorList>
    </citation>
    <scope>NUCLEOTIDE SEQUENCE [LARGE SCALE GENOMIC DNA]</scope>
    <source>
        <strain evidence="4">NCTC 10815</strain>
    </source>
</reference>
<evidence type="ECO:0000313" key="4">
    <source>
        <dbReference type="Proteomes" id="UP000254879"/>
    </source>
</evidence>
<keyword evidence="1 3" id="KW-0560">Oxidoreductase</keyword>
<dbReference type="SUPFAM" id="SSF51430">
    <property type="entry name" value="NAD(P)-linked oxidoreductase"/>
    <property type="match status" value="1"/>
</dbReference>
<gene>
    <name evidence="3" type="primary">iolS_2</name>
    <name evidence="3" type="ORF">NCTC10815_01293</name>
</gene>
<dbReference type="GO" id="GO:0005737">
    <property type="term" value="C:cytoplasm"/>
    <property type="evidence" value="ECO:0007669"/>
    <property type="project" value="TreeGrafter"/>
</dbReference>
<dbReference type="InterPro" id="IPR023210">
    <property type="entry name" value="NADP_OxRdtase_dom"/>
</dbReference>